<dbReference type="PANTHER" id="PTHR12526">
    <property type="entry name" value="GLYCOSYLTRANSFERASE"/>
    <property type="match status" value="1"/>
</dbReference>
<dbReference type="AlphaFoldDB" id="A0AAE2YNF9"/>
<dbReference type="Gene3D" id="3.40.50.2000">
    <property type="entry name" value="Glycogen Phosphorylase B"/>
    <property type="match status" value="1"/>
</dbReference>
<protein>
    <submittedName>
        <fullName evidence="1">Glycosyltransferase family 4 protein</fullName>
    </submittedName>
</protein>
<dbReference type="EMBL" id="JAAXYO010000029">
    <property type="protein sequence ID" value="MBU2786953.1"/>
    <property type="molecule type" value="Genomic_DNA"/>
</dbReference>
<accession>A0AAE2YNF9</accession>
<dbReference type="Proteomes" id="UP001197378">
    <property type="component" value="Unassembled WGS sequence"/>
</dbReference>
<dbReference type="SUPFAM" id="SSF53756">
    <property type="entry name" value="UDP-Glycosyltransferase/glycogen phosphorylase"/>
    <property type="match status" value="1"/>
</dbReference>
<gene>
    <name evidence="1" type="ORF">HFQ13_01765</name>
</gene>
<keyword evidence="2" id="KW-1185">Reference proteome</keyword>
<organism evidence="1 2">
    <name type="scientific">Igneacidithiobacillus copahuensis</name>
    <dbReference type="NCBI Taxonomy" id="2724909"/>
    <lineage>
        <taxon>Bacteria</taxon>
        <taxon>Pseudomonadati</taxon>
        <taxon>Pseudomonadota</taxon>
        <taxon>Acidithiobacillia</taxon>
        <taxon>Acidithiobacillales</taxon>
        <taxon>Acidithiobacillaceae</taxon>
        <taxon>Igneacidithiobacillus</taxon>
    </lineage>
</organism>
<dbReference type="Gene3D" id="3.40.50.11090">
    <property type="match status" value="1"/>
</dbReference>
<reference evidence="1" key="1">
    <citation type="journal article" date="2021" name="ISME J.">
        <title>Genomic evolution of the class Acidithiobacillia: deep-branching Proteobacteria living in extreme acidic conditions.</title>
        <authorList>
            <person name="Moya-Beltran A."/>
            <person name="Beard S."/>
            <person name="Rojas-Villalobos C."/>
            <person name="Issotta F."/>
            <person name="Gallardo Y."/>
            <person name="Ulloa R."/>
            <person name="Giaveno A."/>
            <person name="Degli Esposti M."/>
            <person name="Johnson D.B."/>
            <person name="Quatrini R."/>
        </authorList>
    </citation>
    <scope>NUCLEOTIDE SEQUENCE</scope>
    <source>
        <strain evidence="1">VAN18-1</strain>
    </source>
</reference>
<evidence type="ECO:0000313" key="1">
    <source>
        <dbReference type="EMBL" id="MBU2786953.1"/>
    </source>
</evidence>
<comment type="caution">
    <text evidence="1">The sequence shown here is derived from an EMBL/GenBank/DDBJ whole genome shotgun (WGS) entry which is preliminary data.</text>
</comment>
<dbReference type="CDD" id="cd03801">
    <property type="entry name" value="GT4_PimA-like"/>
    <property type="match status" value="1"/>
</dbReference>
<dbReference type="Pfam" id="PF13692">
    <property type="entry name" value="Glyco_trans_1_4"/>
    <property type="match status" value="1"/>
</dbReference>
<dbReference type="RefSeq" id="WP_215885343.1">
    <property type="nucleotide sequence ID" value="NZ_JAAXYO010000029.1"/>
</dbReference>
<name>A0AAE2YNF9_9PROT</name>
<evidence type="ECO:0000313" key="2">
    <source>
        <dbReference type="Proteomes" id="UP001197378"/>
    </source>
</evidence>
<proteinExistence type="predicted"/>
<sequence>MRITFILPGRGKNPVGGFKVVYEYANGLTQRGHDVSVVHPALLYIDTPLIDYPKRLAKYLQVKVDHSYLPTSWFSIDPRVRMLWRWSLDQKHIPDADVVIATSWQTAEWVANYPKSKGRKSYLLQHWENWGGVSEERLRQTWKLPLQKFVISRWLQDIAVDLGETAEYVPNGLDFTRFGLDISIEQRNPASVFMLYHEQIWKGSADGLCALEMVRSCRPDLRLDLFGTPKKPADLPSWIEYHRLPSQTELRALYNQNGIFLSPSWGEGWPLPPAEAMQCGAAVVATDIGGHREYLEDGVNGILRPRKNPSVLADAVLQLINDPELRITYAKRGHQSIQQFTWTCACDRLERFLMSLVKP</sequence>